<keyword evidence="4" id="KW-1185">Reference proteome</keyword>
<proteinExistence type="predicted"/>
<dbReference type="Proteomes" id="UP001642360">
    <property type="component" value="Unassembled WGS sequence"/>
</dbReference>
<keyword evidence="1" id="KW-0472">Membrane</keyword>
<evidence type="ECO:0000313" key="4">
    <source>
        <dbReference type="Proteomes" id="UP001642360"/>
    </source>
</evidence>
<dbReference type="Pfam" id="PF00585">
    <property type="entry name" value="Thr_dehydrat_C"/>
    <property type="match status" value="1"/>
</dbReference>
<gene>
    <name evidence="3" type="ORF">ILEXP_LOCUS10708</name>
</gene>
<protein>
    <recommendedName>
        <fullName evidence="2">ACT-like domain-containing protein</fullName>
    </recommendedName>
</protein>
<dbReference type="Gene3D" id="3.40.1020.10">
    <property type="entry name" value="Biosynthetic Threonine Deaminase, Domain 3"/>
    <property type="match status" value="1"/>
</dbReference>
<dbReference type="InterPro" id="IPR045865">
    <property type="entry name" value="ACT-like_dom_sf"/>
</dbReference>
<feature type="domain" description="ACT-like" evidence="2">
    <location>
        <begin position="30"/>
        <end position="110"/>
    </location>
</feature>
<accession>A0ABC8RDG4</accession>
<feature type="transmembrane region" description="Helical" evidence="1">
    <location>
        <begin position="57"/>
        <end position="80"/>
    </location>
</feature>
<dbReference type="EMBL" id="CAUOFW020001275">
    <property type="protein sequence ID" value="CAK9143011.1"/>
    <property type="molecule type" value="Genomic_DNA"/>
</dbReference>
<reference evidence="3 4" key="1">
    <citation type="submission" date="2024-02" db="EMBL/GenBank/DDBJ databases">
        <authorList>
            <person name="Vignale AGUSTIN F."/>
            <person name="Sosa J E."/>
            <person name="Modenutti C."/>
        </authorList>
    </citation>
    <scope>NUCLEOTIDE SEQUENCE [LARGE SCALE GENOMIC DNA]</scope>
</reference>
<evidence type="ECO:0000256" key="1">
    <source>
        <dbReference type="SAM" id="Phobius"/>
    </source>
</evidence>
<evidence type="ECO:0000313" key="3">
    <source>
        <dbReference type="EMBL" id="CAK9143011.1"/>
    </source>
</evidence>
<name>A0ABC8RDG4_9AQUA</name>
<organism evidence="3 4">
    <name type="scientific">Ilex paraguariensis</name>
    <name type="common">yerba mate</name>
    <dbReference type="NCBI Taxonomy" id="185542"/>
    <lineage>
        <taxon>Eukaryota</taxon>
        <taxon>Viridiplantae</taxon>
        <taxon>Streptophyta</taxon>
        <taxon>Embryophyta</taxon>
        <taxon>Tracheophyta</taxon>
        <taxon>Spermatophyta</taxon>
        <taxon>Magnoliopsida</taxon>
        <taxon>eudicotyledons</taxon>
        <taxon>Gunneridae</taxon>
        <taxon>Pentapetalae</taxon>
        <taxon>asterids</taxon>
        <taxon>campanulids</taxon>
        <taxon>Aquifoliales</taxon>
        <taxon>Aquifoliaceae</taxon>
        <taxon>Ilex</taxon>
    </lineage>
</organism>
<keyword evidence="1" id="KW-0812">Transmembrane</keyword>
<dbReference type="InterPro" id="IPR038110">
    <property type="entry name" value="TD_ACT-like_sf"/>
</dbReference>
<evidence type="ECO:0000259" key="2">
    <source>
        <dbReference type="Pfam" id="PF00585"/>
    </source>
</evidence>
<dbReference type="AlphaFoldDB" id="A0ABC8RDG4"/>
<dbReference type="InterPro" id="IPR001721">
    <property type="entry name" value="TD_ACT-like"/>
</dbReference>
<keyword evidence="1" id="KW-1133">Transmembrane helix</keyword>
<comment type="caution">
    <text evidence="3">The sequence shown here is derived from an EMBL/GenBank/DDBJ whole genome shotgun (WGS) entry which is preliminary data.</text>
</comment>
<dbReference type="SUPFAM" id="SSF55021">
    <property type="entry name" value="ACT-like"/>
    <property type="match status" value="1"/>
</dbReference>
<sequence length="112" mass="12594">MGTIRNIKRVIINCKGSFWSIEELMKEMGGRSHVQNEALCRFVFPDRPGALMKFLDAFILFLVFLSGDTGANVLVGFQVASTDMDEFQGRAISLGYDYAVESTNEAFQLLMR</sequence>